<keyword evidence="5" id="KW-0574">Periplasm</keyword>
<keyword evidence="12" id="KW-1185">Reference proteome</keyword>
<dbReference type="PANTHER" id="PTHR30600">
    <property type="entry name" value="CYTOCHROME C PEROXIDASE-RELATED"/>
    <property type="match status" value="1"/>
</dbReference>
<dbReference type="InterPro" id="IPR051395">
    <property type="entry name" value="Cytochrome_c_Peroxidase/MauG"/>
</dbReference>
<dbReference type="InterPro" id="IPR004852">
    <property type="entry name" value="Di-haem_cyt_c_peroxidsae"/>
</dbReference>
<dbReference type="RefSeq" id="WP_188938439.1">
    <property type="nucleotide sequence ID" value="NZ_BMIA01000005.1"/>
</dbReference>
<evidence type="ECO:0000256" key="4">
    <source>
        <dbReference type="ARBA" id="ARBA00022729"/>
    </source>
</evidence>
<dbReference type="Pfam" id="PF03150">
    <property type="entry name" value="CCP_MauG"/>
    <property type="match status" value="1"/>
</dbReference>
<dbReference type="Gene3D" id="1.10.760.10">
    <property type="entry name" value="Cytochrome c-like domain"/>
    <property type="match status" value="2"/>
</dbReference>
<evidence type="ECO:0000256" key="8">
    <source>
        <dbReference type="PROSITE-ProRule" id="PRU00433"/>
    </source>
</evidence>
<dbReference type="PIRSF" id="PIRSF000294">
    <property type="entry name" value="Cytochrome-c_peroxidase"/>
    <property type="match status" value="1"/>
</dbReference>
<dbReference type="Proteomes" id="UP000600214">
    <property type="component" value="Unassembled WGS sequence"/>
</dbReference>
<evidence type="ECO:0000256" key="5">
    <source>
        <dbReference type="ARBA" id="ARBA00022764"/>
    </source>
</evidence>
<evidence type="ECO:0000313" key="12">
    <source>
        <dbReference type="Proteomes" id="UP000600214"/>
    </source>
</evidence>
<evidence type="ECO:0000256" key="3">
    <source>
        <dbReference type="ARBA" id="ARBA00022723"/>
    </source>
</evidence>
<dbReference type="PROSITE" id="PS51007">
    <property type="entry name" value="CYTC"/>
    <property type="match status" value="1"/>
</dbReference>
<evidence type="ECO:0000256" key="6">
    <source>
        <dbReference type="ARBA" id="ARBA00023002"/>
    </source>
</evidence>
<keyword evidence="11" id="KW-0575">Peroxidase</keyword>
<proteinExistence type="predicted"/>
<feature type="chain" id="PRO_5045830170" evidence="9">
    <location>
        <begin position="19"/>
        <end position="377"/>
    </location>
</feature>
<keyword evidence="6" id="KW-0560">Oxidoreductase</keyword>
<comment type="caution">
    <text evidence="11">The sequence shown here is derived from an EMBL/GenBank/DDBJ whole genome shotgun (WGS) entry which is preliminary data.</text>
</comment>
<dbReference type="InterPro" id="IPR009056">
    <property type="entry name" value="Cyt_c-like_dom"/>
</dbReference>
<name>A0ABQ1Z5E1_9BACT</name>
<dbReference type="PROSITE" id="PS51257">
    <property type="entry name" value="PROKAR_LIPOPROTEIN"/>
    <property type="match status" value="1"/>
</dbReference>
<evidence type="ECO:0000313" key="11">
    <source>
        <dbReference type="EMBL" id="GGH50953.1"/>
    </source>
</evidence>
<comment type="subcellular location">
    <subcellularLocation>
        <location evidence="1">Periplasm</location>
    </subcellularLocation>
</comment>
<evidence type="ECO:0000256" key="1">
    <source>
        <dbReference type="ARBA" id="ARBA00004418"/>
    </source>
</evidence>
<evidence type="ECO:0000256" key="7">
    <source>
        <dbReference type="ARBA" id="ARBA00023004"/>
    </source>
</evidence>
<keyword evidence="3 8" id="KW-0479">Metal-binding</keyword>
<dbReference type="EMBL" id="BMIA01000005">
    <property type="protein sequence ID" value="GGH50953.1"/>
    <property type="molecule type" value="Genomic_DNA"/>
</dbReference>
<dbReference type="GO" id="GO:0004601">
    <property type="term" value="F:peroxidase activity"/>
    <property type="evidence" value="ECO:0007669"/>
    <property type="project" value="UniProtKB-KW"/>
</dbReference>
<evidence type="ECO:0000256" key="9">
    <source>
        <dbReference type="SAM" id="SignalP"/>
    </source>
</evidence>
<dbReference type="InterPro" id="IPR026259">
    <property type="entry name" value="MauG/Cytc_peroxidase"/>
</dbReference>
<organism evidence="11 12">
    <name type="scientific">Dyadobacter endophyticus</name>
    <dbReference type="NCBI Taxonomy" id="1749036"/>
    <lineage>
        <taxon>Bacteria</taxon>
        <taxon>Pseudomonadati</taxon>
        <taxon>Bacteroidota</taxon>
        <taxon>Cytophagia</taxon>
        <taxon>Cytophagales</taxon>
        <taxon>Spirosomataceae</taxon>
        <taxon>Dyadobacter</taxon>
    </lineage>
</organism>
<dbReference type="SUPFAM" id="SSF46626">
    <property type="entry name" value="Cytochrome c"/>
    <property type="match status" value="2"/>
</dbReference>
<dbReference type="InterPro" id="IPR036909">
    <property type="entry name" value="Cyt_c-like_dom_sf"/>
</dbReference>
<accession>A0ABQ1Z5E1</accession>
<evidence type="ECO:0000259" key="10">
    <source>
        <dbReference type="PROSITE" id="PS51007"/>
    </source>
</evidence>
<reference evidence="12" key="1">
    <citation type="journal article" date="2019" name="Int. J. Syst. Evol. Microbiol.">
        <title>The Global Catalogue of Microorganisms (GCM) 10K type strain sequencing project: providing services to taxonomists for standard genome sequencing and annotation.</title>
        <authorList>
            <consortium name="The Broad Institute Genomics Platform"/>
            <consortium name="The Broad Institute Genome Sequencing Center for Infectious Disease"/>
            <person name="Wu L."/>
            <person name="Ma J."/>
        </authorList>
    </citation>
    <scope>NUCLEOTIDE SEQUENCE [LARGE SCALE GENOMIC DNA]</scope>
    <source>
        <strain evidence="12">CGMCC 1.15288</strain>
    </source>
</reference>
<sequence length="377" mass="41566">MGRVTGIMSFLAALLALAVSCKKSSTDDPEPKPSDNTPTPLQWTKPSYFPDPVYDLSKNPLTVEGVELGKFLFYDGILSRTDNIGCGTCHQQQAAFTHHGHDLSHGVDDKIGTRNAPSVQNMAWNTSFFWDGGVHDLDMVPPVPIQNKVEMDERVSNVIEKLKKTPVAGAAKQVDYPKMFKAAFGSDSITADRMMQALSQFMMTMVSATSRYDYFVRGDASALTAQEKDGLSIFKQKCASCHAGELFTDQKFRNNGLTPNRINDQGRYAITLNADDRLKFKVPSLRNAGLTAPYMHDGRFTTLEQVLDHYANDKPGSKDSIYVSPTLDPLLNAAGQKRGISLTSAEKQSIIAFLRTLNDDDFIKDKRFSDPGVGTAF</sequence>
<keyword evidence="4 9" id="KW-0732">Signal</keyword>
<protein>
    <submittedName>
        <fullName evidence="11">Cytochrome-c peroxidase</fullName>
    </submittedName>
</protein>
<keyword evidence="2 8" id="KW-0349">Heme</keyword>
<keyword evidence="7 8" id="KW-0408">Iron</keyword>
<gene>
    <name evidence="11" type="ORF">GCM10007423_53970</name>
</gene>
<feature type="signal peptide" evidence="9">
    <location>
        <begin position="1"/>
        <end position="18"/>
    </location>
</feature>
<feature type="domain" description="Cytochrome c" evidence="10">
    <location>
        <begin position="225"/>
        <end position="358"/>
    </location>
</feature>
<evidence type="ECO:0000256" key="2">
    <source>
        <dbReference type="ARBA" id="ARBA00022617"/>
    </source>
</evidence>